<name>A0ACC2HP08_9PEZI</name>
<dbReference type="Proteomes" id="UP001153334">
    <property type="component" value="Unassembled WGS sequence"/>
</dbReference>
<reference evidence="1" key="1">
    <citation type="submission" date="2022-11" db="EMBL/GenBank/DDBJ databases">
        <title>Genome Sequence of Nemania bipapillata.</title>
        <authorList>
            <person name="Buettner E."/>
        </authorList>
    </citation>
    <scope>NUCLEOTIDE SEQUENCE</scope>
    <source>
        <strain evidence="1">CP14</strain>
    </source>
</reference>
<sequence>MAEVIGIVTGLIGTCDVTIKATKFLTKSISEFKNAPKETIKLKLELENLEAVISAVQGYLLSSKAKQQPLLGSSPVGRAIRQCKDYLVNLTNVLANDNQKTLDRSRWAFKNKDRCLEIIGEINRYTNLFHLALSLDGWELFFRSSSETTEALKRVQNDLQRVVDVIKPIEDMKKDLVEWEDHLVAIREAIAFSSAVPTTADPIVDAINNLNRRERVFDFISTVKLDPKHRDIARFPEMVRRPNGVLFMDAWGSGMWEDYYV</sequence>
<comment type="caution">
    <text evidence="1">The sequence shown here is derived from an EMBL/GenBank/DDBJ whole genome shotgun (WGS) entry which is preliminary data.</text>
</comment>
<proteinExistence type="predicted"/>
<organism evidence="1 2">
    <name type="scientific">Nemania bipapillata</name>
    <dbReference type="NCBI Taxonomy" id="110536"/>
    <lineage>
        <taxon>Eukaryota</taxon>
        <taxon>Fungi</taxon>
        <taxon>Dikarya</taxon>
        <taxon>Ascomycota</taxon>
        <taxon>Pezizomycotina</taxon>
        <taxon>Sordariomycetes</taxon>
        <taxon>Xylariomycetidae</taxon>
        <taxon>Xylariales</taxon>
        <taxon>Xylariaceae</taxon>
        <taxon>Nemania</taxon>
    </lineage>
</organism>
<keyword evidence="2" id="KW-1185">Reference proteome</keyword>
<evidence type="ECO:0000313" key="2">
    <source>
        <dbReference type="Proteomes" id="UP001153334"/>
    </source>
</evidence>
<gene>
    <name evidence="1" type="ORF">ONZ43_g7836</name>
</gene>
<evidence type="ECO:0000313" key="1">
    <source>
        <dbReference type="EMBL" id="KAJ8104463.1"/>
    </source>
</evidence>
<dbReference type="EMBL" id="JAPESX010003714">
    <property type="protein sequence ID" value="KAJ8104463.1"/>
    <property type="molecule type" value="Genomic_DNA"/>
</dbReference>
<accession>A0ACC2HP08</accession>
<protein>
    <submittedName>
        <fullName evidence="1">Uncharacterized protein</fullName>
    </submittedName>
</protein>